<dbReference type="FunFam" id="3.30.450.40:FF:000008">
    <property type="entry name" value="GAF domain-containing proteins"/>
    <property type="match status" value="1"/>
</dbReference>
<evidence type="ECO:0000313" key="4">
    <source>
        <dbReference type="Proteomes" id="UP000095038"/>
    </source>
</evidence>
<protein>
    <submittedName>
        <fullName evidence="3">GAF domain-like protein</fullName>
    </submittedName>
</protein>
<feature type="domain" description="GAF" evidence="2">
    <location>
        <begin position="78"/>
        <end position="182"/>
    </location>
</feature>
<evidence type="ECO:0000259" key="2">
    <source>
        <dbReference type="Pfam" id="PF13185"/>
    </source>
</evidence>
<comment type="similarity">
    <text evidence="1">Belongs to the free Met sulfoxide reductase family.</text>
</comment>
<proteinExistence type="inferred from homology"/>
<dbReference type="InterPro" id="IPR051330">
    <property type="entry name" value="Phosphatase_reg/MetRdx"/>
</dbReference>
<dbReference type="PROSITE" id="PS01320">
    <property type="entry name" value="UPF0067"/>
    <property type="match status" value="1"/>
</dbReference>
<gene>
    <name evidence="3" type="ORF">ASCRUDRAFT_77861</name>
</gene>
<organism evidence="3 4">
    <name type="scientific">Ascoidea rubescens DSM 1968</name>
    <dbReference type="NCBI Taxonomy" id="1344418"/>
    <lineage>
        <taxon>Eukaryota</taxon>
        <taxon>Fungi</taxon>
        <taxon>Dikarya</taxon>
        <taxon>Ascomycota</taxon>
        <taxon>Saccharomycotina</taxon>
        <taxon>Saccharomycetes</taxon>
        <taxon>Ascoideaceae</taxon>
        <taxon>Ascoidea</taxon>
    </lineage>
</organism>
<dbReference type="RefSeq" id="XP_020044684.1">
    <property type="nucleotide sequence ID" value="XM_020194038.1"/>
</dbReference>
<dbReference type="PANTHER" id="PTHR21021:SF15">
    <property type="entry name" value="FREE METHIONINE-R-SULFOXIDE REDUCTASE"/>
    <property type="match status" value="1"/>
</dbReference>
<reference evidence="4" key="1">
    <citation type="submission" date="2016-05" db="EMBL/GenBank/DDBJ databases">
        <title>Comparative genomics of biotechnologically important yeasts.</title>
        <authorList>
            <consortium name="DOE Joint Genome Institute"/>
            <person name="Riley R."/>
            <person name="Haridas S."/>
            <person name="Wolfe K.H."/>
            <person name="Lopes M.R."/>
            <person name="Hittinger C.T."/>
            <person name="Goker M."/>
            <person name="Salamov A."/>
            <person name="Wisecaver J."/>
            <person name="Long T.M."/>
            <person name="Aerts A.L."/>
            <person name="Barry K."/>
            <person name="Choi C."/>
            <person name="Clum A."/>
            <person name="Coughlan A.Y."/>
            <person name="Deshpande S."/>
            <person name="Douglass A.P."/>
            <person name="Hanson S.J."/>
            <person name="Klenk H.-P."/>
            <person name="Labutti K."/>
            <person name="Lapidus A."/>
            <person name="Lindquist E."/>
            <person name="Lipzen A."/>
            <person name="Meier-Kolthoff J.P."/>
            <person name="Ohm R.A."/>
            <person name="Otillar R.P."/>
            <person name="Pangilinan J."/>
            <person name="Peng Y."/>
            <person name="Rokas A."/>
            <person name="Rosa C.A."/>
            <person name="Scheuner C."/>
            <person name="Sibirny A.A."/>
            <person name="Slot J.C."/>
            <person name="Stielow J.B."/>
            <person name="Sun H."/>
            <person name="Kurtzman C.P."/>
            <person name="Blackwell M."/>
            <person name="Grigoriev I.V."/>
            <person name="Jeffries T.W."/>
        </authorList>
    </citation>
    <scope>NUCLEOTIDE SEQUENCE [LARGE SCALE GENOMIC DNA]</scope>
    <source>
        <strain evidence="4">DSM 1968</strain>
    </source>
</reference>
<dbReference type="FunCoup" id="A0A1D2VA90">
    <property type="interactions" value="62"/>
</dbReference>
<dbReference type="EMBL" id="KV454492">
    <property type="protein sequence ID" value="ODV58377.1"/>
    <property type="molecule type" value="Genomic_DNA"/>
</dbReference>
<dbReference type="PANTHER" id="PTHR21021">
    <property type="entry name" value="GAF/PUTATIVE CYTOSKELETAL PROTEIN"/>
    <property type="match status" value="1"/>
</dbReference>
<keyword evidence="4" id="KW-1185">Reference proteome</keyword>
<dbReference type="InterPro" id="IPR003018">
    <property type="entry name" value="GAF"/>
</dbReference>
<dbReference type="OrthoDB" id="15735at2759"/>
<dbReference type="GO" id="GO:0005829">
    <property type="term" value="C:cytosol"/>
    <property type="evidence" value="ECO:0007669"/>
    <property type="project" value="TreeGrafter"/>
</dbReference>
<dbReference type="InterPro" id="IPR000614">
    <property type="entry name" value="FRMsr_CS"/>
</dbReference>
<dbReference type="Pfam" id="PF13185">
    <property type="entry name" value="GAF_2"/>
    <property type="match status" value="1"/>
</dbReference>
<dbReference type="STRING" id="1344418.A0A1D2VA90"/>
<dbReference type="SUPFAM" id="SSF55781">
    <property type="entry name" value="GAF domain-like"/>
    <property type="match status" value="1"/>
</dbReference>
<dbReference type="GO" id="GO:0033745">
    <property type="term" value="F:L-methionine-(R)-S-oxide reductase activity"/>
    <property type="evidence" value="ECO:0007669"/>
    <property type="project" value="TreeGrafter"/>
</dbReference>
<dbReference type="InParanoid" id="A0A1D2VA90"/>
<accession>A0A1D2VA90</accession>
<dbReference type="GeneID" id="30967674"/>
<sequence length="186" mass="20393">MGSDDLVKHHSDYTNFDTTDASKQSVLFQVVENYRALVDDQRNWVCNLANAASLIWEAYHKLNASGLSKADVNWSGFYVVDKLDTNQLILAPFQGKVACQTIPIGKGVCGKTASTKQTQLVPDVNKFPGHIACDGETNSEIVVPILLDNELKGVLDIDSLTLEGFDEVDADFLQKLADLIAATCDW</sequence>
<dbReference type="InterPro" id="IPR029016">
    <property type="entry name" value="GAF-like_dom_sf"/>
</dbReference>
<dbReference type="AlphaFoldDB" id="A0A1D2VA90"/>
<dbReference type="Gene3D" id="3.30.450.40">
    <property type="match status" value="1"/>
</dbReference>
<name>A0A1D2VA90_9ASCO</name>
<dbReference type="Proteomes" id="UP000095038">
    <property type="component" value="Unassembled WGS sequence"/>
</dbReference>
<evidence type="ECO:0000256" key="1">
    <source>
        <dbReference type="ARBA" id="ARBA00038454"/>
    </source>
</evidence>
<evidence type="ECO:0000313" key="3">
    <source>
        <dbReference type="EMBL" id="ODV58377.1"/>
    </source>
</evidence>